<protein>
    <submittedName>
        <fullName evidence="1">Uncharacterized protein</fullName>
    </submittedName>
</protein>
<dbReference type="Proteomes" id="UP001602119">
    <property type="component" value="Unassembled WGS sequence"/>
</dbReference>
<comment type="caution">
    <text evidence="1">The sequence shown here is derived from an EMBL/GenBank/DDBJ whole genome shotgun (WGS) entry which is preliminary data.</text>
</comment>
<evidence type="ECO:0000313" key="1">
    <source>
        <dbReference type="EMBL" id="MFF4771566.1"/>
    </source>
</evidence>
<gene>
    <name evidence="1" type="ORF">ACFY05_01755</name>
</gene>
<keyword evidence="2" id="KW-1185">Reference proteome</keyword>
<evidence type="ECO:0000313" key="2">
    <source>
        <dbReference type="Proteomes" id="UP001602119"/>
    </source>
</evidence>
<dbReference type="EMBL" id="JBIAXI010000001">
    <property type="protein sequence ID" value="MFF4771566.1"/>
    <property type="molecule type" value="Genomic_DNA"/>
</dbReference>
<organism evidence="1 2">
    <name type="scientific">Microtetraspora fusca</name>
    <dbReference type="NCBI Taxonomy" id="1997"/>
    <lineage>
        <taxon>Bacteria</taxon>
        <taxon>Bacillati</taxon>
        <taxon>Actinomycetota</taxon>
        <taxon>Actinomycetes</taxon>
        <taxon>Streptosporangiales</taxon>
        <taxon>Streptosporangiaceae</taxon>
        <taxon>Microtetraspora</taxon>
    </lineage>
</organism>
<dbReference type="RefSeq" id="WP_387340175.1">
    <property type="nucleotide sequence ID" value="NZ_JBIAXI010000001.1"/>
</dbReference>
<sequence length="56" mass="5973">MSMEKIEANVAFAIEKLGPLSDVRFGLNEESVVWVEGFIDGAEAVGRSRPTPAPGP</sequence>
<accession>A0ABW6UWZ1</accession>
<name>A0ABW6UWZ1_MICFU</name>
<proteinExistence type="predicted"/>
<reference evidence="1 2" key="1">
    <citation type="submission" date="2024-10" db="EMBL/GenBank/DDBJ databases">
        <title>The Natural Products Discovery Center: Release of the First 8490 Sequenced Strains for Exploring Actinobacteria Biosynthetic Diversity.</title>
        <authorList>
            <person name="Kalkreuter E."/>
            <person name="Kautsar S.A."/>
            <person name="Yang D."/>
            <person name="Bader C.D."/>
            <person name="Teijaro C.N."/>
            <person name="Fluegel L."/>
            <person name="Davis C.M."/>
            <person name="Simpson J.R."/>
            <person name="Lauterbach L."/>
            <person name="Steele A.D."/>
            <person name="Gui C."/>
            <person name="Meng S."/>
            <person name="Li G."/>
            <person name="Viehrig K."/>
            <person name="Ye F."/>
            <person name="Su P."/>
            <person name="Kiefer A.F."/>
            <person name="Nichols A."/>
            <person name="Cepeda A.J."/>
            <person name="Yan W."/>
            <person name="Fan B."/>
            <person name="Jiang Y."/>
            <person name="Adhikari A."/>
            <person name="Zheng C.-J."/>
            <person name="Schuster L."/>
            <person name="Cowan T.M."/>
            <person name="Smanski M.J."/>
            <person name="Chevrette M.G."/>
            <person name="De Carvalho L.P.S."/>
            <person name="Shen B."/>
        </authorList>
    </citation>
    <scope>NUCLEOTIDE SEQUENCE [LARGE SCALE GENOMIC DNA]</scope>
    <source>
        <strain evidence="1 2">NPDC001281</strain>
    </source>
</reference>